<dbReference type="InterPro" id="IPR017871">
    <property type="entry name" value="ABC_transporter-like_CS"/>
</dbReference>
<dbReference type="PROSITE" id="PS00211">
    <property type="entry name" value="ABC_TRANSPORTER_1"/>
    <property type="match status" value="1"/>
</dbReference>
<dbReference type="InterPro" id="IPR015856">
    <property type="entry name" value="ABC_transpr_CbiO/EcfA_su"/>
</dbReference>
<gene>
    <name evidence="6" type="ORF">ACFQBT_06580</name>
</gene>
<evidence type="ECO:0000256" key="2">
    <source>
        <dbReference type="ARBA" id="ARBA00022448"/>
    </source>
</evidence>
<sequence>MNEIVQFDRVSLTYEGADAPTLVDVNLAVETAELVLIVGRTGSGKSTLLTAINGLMPHFTGGTVAGTITVADRSTADHRPRDLADVIGYVGQDPAASFITDTVEEELAYGMEQRGLAPDVMRKRVEETLDVLGIAELRDRPLSDLSGGQQQRVAIGAALTMQPQVLLLDEPTSALDPNAAEDVLATITRLVHDLAVTVVVAEHRIERVIPYADRVIHVGTDGRVRIGEPAAIMAVSDVAPPLVELGRLAKWSPLPLSVRDARRRAAQLREAAADVAARRPSPAGPVASLIALSVGVTHGRVPAVRGVDLQLFPGSVTALMGRNGSGKSSLLWALQGSGPMDHGTVRVGGEDPRAMSAGERRELIGLVPQTASDLLYLASVGAELHAADSTAGAPDGTARGLLDQFAPGVPDDRHPRDLSEGQRLSLVLAIQLAARPLVVLLDEPTRGLDYDAKAALRCTVRRLADEGAAVLIASHDVEFVAAATDRVVLMAQGEVIADGSTPQVVLASAAYAPQIAKIMAPVPVLTLDQVAPIVQDAR</sequence>
<name>A0ABW2AR02_9MICO</name>
<dbReference type="InterPro" id="IPR003593">
    <property type="entry name" value="AAA+_ATPase"/>
</dbReference>
<reference evidence="7" key="1">
    <citation type="journal article" date="2019" name="Int. J. Syst. Evol. Microbiol.">
        <title>The Global Catalogue of Microorganisms (GCM) 10K type strain sequencing project: providing services to taxonomists for standard genome sequencing and annotation.</title>
        <authorList>
            <consortium name="The Broad Institute Genomics Platform"/>
            <consortium name="The Broad Institute Genome Sequencing Center for Infectious Disease"/>
            <person name="Wu L."/>
            <person name="Ma J."/>
        </authorList>
    </citation>
    <scope>NUCLEOTIDE SEQUENCE [LARGE SCALE GENOMIC DNA]</scope>
    <source>
        <strain evidence="7">NBRC 106593</strain>
    </source>
</reference>
<dbReference type="GO" id="GO:0005524">
    <property type="term" value="F:ATP binding"/>
    <property type="evidence" value="ECO:0007669"/>
    <property type="project" value="UniProtKB-KW"/>
</dbReference>
<proteinExistence type="inferred from homology"/>
<dbReference type="InterPro" id="IPR050095">
    <property type="entry name" value="ECF_ABC_transporter_ATP-bd"/>
</dbReference>
<dbReference type="SMART" id="SM00382">
    <property type="entry name" value="AAA"/>
    <property type="match status" value="2"/>
</dbReference>
<keyword evidence="7" id="KW-1185">Reference proteome</keyword>
<evidence type="ECO:0000256" key="3">
    <source>
        <dbReference type="ARBA" id="ARBA00022741"/>
    </source>
</evidence>
<evidence type="ECO:0000259" key="5">
    <source>
        <dbReference type="PROSITE" id="PS50893"/>
    </source>
</evidence>
<dbReference type="Gene3D" id="3.40.50.300">
    <property type="entry name" value="P-loop containing nucleotide triphosphate hydrolases"/>
    <property type="match status" value="2"/>
</dbReference>
<feature type="domain" description="ABC transporter" evidence="5">
    <location>
        <begin position="5"/>
        <end position="245"/>
    </location>
</feature>
<dbReference type="EMBL" id="JBHSWJ010000002">
    <property type="protein sequence ID" value="MFC6713516.1"/>
    <property type="molecule type" value="Genomic_DNA"/>
</dbReference>
<dbReference type="InterPro" id="IPR003439">
    <property type="entry name" value="ABC_transporter-like_ATP-bd"/>
</dbReference>
<keyword evidence="4 6" id="KW-0067">ATP-binding</keyword>
<dbReference type="RefSeq" id="WP_377821329.1">
    <property type="nucleotide sequence ID" value="NZ_JBHSWJ010000002.1"/>
</dbReference>
<comment type="similarity">
    <text evidence="1">Belongs to the ABC transporter superfamily.</text>
</comment>
<comment type="caution">
    <text evidence="6">The sequence shown here is derived from an EMBL/GenBank/DDBJ whole genome shotgun (WGS) entry which is preliminary data.</text>
</comment>
<keyword evidence="2" id="KW-0813">Transport</keyword>
<feature type="domain" description="ABC transporter" evidence="5">
    <location>
        <begin position="289"/>
        <end position="517"/>
    </location>
</feature>
<keyword evidence="3" id="KW-0547">Nucleotide-binding</keyword>
<evidence type="ECO:0000313" key="7">
    <source>
        <dbReference type="Proteomes" id="UP001596356"/>
    </source>
</evidence>
<evidence type="ECO:0000256" key="4">
    <source>
        <dbReference type="ARBA" id="ARBA00022840"/>
    </source>
</evidence>
<dbReference type="PROSITE" id="PS50893">
    <property type="entry name" value="ABC_TRANSPORTER_2"/>
    <property type="match status" value="2"/>
</dbReference>
<evidence type="ECO:0000256" key="1">
    <source>
        <dbReference type="ARBA" id="ARBA00005417"/>
    </source>
</evidence>
<protein>
    <submittedName>
        <fullName evidence="6">ABC transporter ATP-binding protein</fullName>
    </submittedName>
</protein>
<dbReference type="SUPFAM" id="SSF52540">
    <property type="entry name" value="P-loop containing nucleoside triphosphate hydrolases"/>
    <property type="match status" value="2"/>
</dbReference>
<dbReference type="Pfam" id="PF00005">
    <property type="entry name" value="ABC_tran"/>
    <property type="match status" value="2"/>
</dbReference>
<accession>A0ABW2AR02</accession>
<dbReference type="PANTHER" id="PTHR43553">
    <property type="entry name" value="HEAVY METAL TRANSPORTER"/>
    <property type="match status" value="1"/>
</dbReference>
<organism evidence="6 7">
    <name type="scientific">Branchiibius cervicis</name>
    <dbReference type="NCBI Taxonomy" id="908252"/>
    <lineage>
        <taxon>Bacteria</taxon>
        <taxon>Bacillati</taxon>
        <taxon>Actinomycetota</taxon>
        <taxon>Actinomycetes</taxon>
        <taxon>Micrococcales</taxon>
        <taxon>Dermacoccaceae</taxon>
        <taxon>Branchiibius</taxon>
    </lineage>
</organism>
<dbReference type="InterPro" id="IPR027417">
    <property type="entry name" value="P-loop_NTPase"/>
</dbReference>
<dbReference type="CDD" id="cd03225">
    <property type="entry name" value="ABC_cobalt_CbiO_domain1"/>
    <property type="match status" value="1"/>
</dbReference>
<dbReference type="Proteomes" id="UP001596356">
    <property type="component" value="Unassembled WGS sequence"/>
</dbReference>
<evidence type="ECO:0000313" key="6">
    <source>
        <dbReference type="EMBL" id="MFC6713516.1"/>
    </source>
</evidence>